<evidence type="ECO:0008006" key="4">
    <source>
        <dbReference type="Google" id="ProtNLM"/>
    </source>
</evidence>
<dbReference type="EMBL" id="NXID01000005">
    <property type="protein sequence ID" value="RXK16574.1"/>
    <property type="molecule type" value="Genomic_DNA"/>
</dbReference>
<proteinExistence type="predicted"/>
<keyword evidence="3" id="KW-1185">Reference proteome</keyword>
<accession>A0AAX2AIK4</accession>
<dbReference type="GO" id="GO:0009055">
    <property type="term" value="F:electron transfer activity"/>
    <property type="evidence" value="ECO:0007669"/>
    <property type="project" value="InterPro"/>
</dbReference>
<gene>
    <name evidence="2" type="ORF">CP985_02205</name>
</gene>
<dbReference type="AlphaFoldDB" id="A0AAX2AIK4"/>
<feature type="signal peptide" evidence="1">
    <location>
        <begin position="1"/>
        <end position="20"/>
    </location>
</feature>
<dbReference type="Proteomes" id="UP000290092">
    <property type="component" value="Unassembled WGS sequence"/>
</dbReference>
<dbReference type="Gene3D" id="1.10.760.10">
    <property type="entry name" value="Cytochrome c-like domain"/>
    <property type="match status" value="1"/>
</dbReference>
<comment type="caution">
    <text evidence="2">The sequence shown here is derived from an EMBL/GenBank/DDBJ whole genome shotgun (WGS) entry which is preliminary data.</text>
</comment>
<feature type="chain" id="PRO_5043331876" description="Molybdopterin-containing oxidoreductase III, DMSO/TMAO/BSO reductase family, monoheme c-type cytochrome" evidence="1">
    <location>
        <begin position="21"/>
        <end position="193"/>
    </location>
</feature>
<name>A0AAX2AIK4_9BACT</name>
<sequence length="193" mass="22172">MTYISKIGLCLFLSGTLAIASNSILEKKSDLIQNGKTIGFVQILTPVEIIKSNKENSVIKIKGFRLENYPQMIVRDIKRKELYAEFKDETIANNSFKILKTYEDEYGEVWHEVEGEFTVSTNTLTKDKDNLYLNAKKTYERTCSMCHHLPLSTAYTVNQWPQQIESMMEQVALDDTTKNLIIKYLQQNAADAK</sequence>
<reference evidence="2 3" key="1">
    <citation type="submission" date="2017-09" db="EMBL/GenBank/DDBJ databases">
        <title>Genomics of the genus Arcobacter.</title>
        <authorList>
            <person name="Perez-Cataluna A."/>
            <person name="Figueras M.J."/>
            <person name="Salas-Masso N."/>
        </authorList>
    </citation>
    <scope>NUCLEOTIDE SEQUENCE [LARGE SCALE GENOMIC DNA]</scope>
    <source>
        <strain evidence="2 3">CECT 7386</strain>
    </source>
</reference>
<protein>
    <recommendedName>
        <fullName evidence="4">Molybdopterin-containing oxidoreductase III, DMSO/TMAO/BSO reductase family, monoheme c-type cytochrome</fullName>
    </recommendedName>
</protein>
<evidence type="ECO:0000256" key="1">
    <source>
        <dbReference type="SAM" id="SignalP"/>
    </source>
</evidence>
<dbReference type="GO" id="GO:0020037">
    <property type="term" value="F:heme binding"/>
    <property type="evidence" value="ECO:0007669"/>
    <property type="project" value="InterPro"/>
</dbReference>
<dbReference type="InterPro" id="IPR036909">
    <property type="entry name" value="Cyt_c-like_dom_sf"/>
</dbReference>
<keyword evidence="1" id="KW-0732">Signal</keyword>
<dbReference type="RefSeq" id="WP_114841387.1">
    <property type="nucleotide sequence ID" value="NZ_CP031219.1"/>
</dbReference>
<organism evidence="2 3">
    <name type="scientific">Malaciobacter mytili LMG 24559</name>
    <dbReference type="NCBI Taxonomy" id="1032238"/>
    <lineage>
        <taxon>Bacteria</taxon>
        <taxon>Pseudomonadati</taxon>
        <taxon>Campylobacterota</taxon>
        <taxon>Epsilonproteobacteria</taxon>
        <taxon>Campylobacterales</taxon>
        <taxon>Arcobacteraceae</taxon>
        <taxon>Malaciobacter</taxon>
    </lineage>
</organism>
<evidence type="ECO:0000313" key="3">
    <source>
        <dbReference type="Proteomes" id="UP000290092"/>
    </source>
</evidence>
<evidence type="ECO:0000313" key="2">
    <source>
        <dbReference type="EMBL" id="RXK16574.1"/>
    </source>
</evidence>
<dbReference type="KEGG" id="amyt:AMYT_0930"/>